<accession>A0ABP9C036</accession>
<dbReference type="Pfam" id="PF05258">
    <property type="entry name" value="DciA"/>
    <property type="match status" value="1"/>
</dbReference>
<evidence type="ECO:0000313" key="4">
    <source>
        <dbReference type="EMBL" id="GAA4802653.1"/>
    </source>
</evidence>
<feature type="compositionally biased region" description="Basic residues" evidence="3">
    <location>
        <begin position="56"/>
        <end position="66"/>
    </location>
</feature>
<dbReference type="NCBIfam" id="NF002871">
    <property type="entry name" value="PRK03195.1"/>
    <property type="match status" value="1"/>
</dbReference>
<dbReference type="InterPro" id="IPR023007">
    <property type="entry name" value="UPF0232_actinobac"/>
</dbReference>
<dbReference type="PANTHER" id="PTHR36456">
    <property type="entry name" value="UPF0232 PROTEIN SCO3875"/>
    <property type="match status" value="1"/>
</dbReference>
<comment type="similarity">
    <text evidence="1 2">Belongs to the UPF0232 family.</text>
</comment>
<proteinExistence type="inferred from homology"/>
<dbReference type="EMBL" id="BAABKQ010000001">
    <property type="protein sequence ID" value="GAA4802653.1"/>
    <property type="molecule type" value="Genomic_DNA"/>
</dbReference>
<evidence type="ECO:0000313" key="5">
    <source>
        <dbReference type="Proteomes" id="UP001500839"/>
    </source>
</evidence>
<keyword evidence="5" id="KW-1185">Reference proteome</keyword>
<protein>
    <recommendedName>
        <fullName evidence="2">UPF0232 protein GCM10023353_00850</fullName>
    </recommendedName>
</protein>
<organism evidence="4 5">
    <name type="scientific">Tomitella cavernea</name>
    <dbReference type="NCBI Taxonomy" id="1387982"/>
    <lineage>
        <taxon>Bacteria</taxon>
        <taxon>Bacillati</taxon>
        <taxon>Actinomycetota</taxon>
        <taxon>Actinomycetes</taxon>
        <taxon>Mycobacteriales</taxon>
        <taxon>Tomitella</taxon>
    </lineage>
</organism>
<comment type="caution">
    <text evidence="4">The sequence shown here is derived from an EMBL/GenBank/DDBJ whole genome shotgun (WGS) entry which is preliminary data.</text>
</comment>
<sequence>MAAESEDAGGAPDGAGAVDGAPRGADLARRALEEARARAAAQGKSVGKGMASPQRRQQRRPSRRRWSGPAADPRDPQTLGTLAASLARRRGWNRHVAEGRVLGCWEEVVGDEIADHAAPSSLNDGVLHVTAESTAWATQLRMVQGQILAKIARAVGDGVVTKLEIRGPSAPSWRHGPRHVSGRGPRDTYG</sequence>
<reference evidence="5" key="1">
    <citation type="journal article" date="2019" name="Int. J. Syst. Evol. Microbiol.">
        <title>The Global Catalogue of Microorganisms (GCM) 10K type strain sequencing project: providing services to taxonomists for standard genome sequencing and annotation.</title>
        <authorList>
            <consortium name="The Broad Institute Genomics Platform"/>
            <consortium name="The Broad Institute Genome Sequencing Center for Infectious Disease"/>
            <person name="Wu L."/>
            <person name="Ma J."/>
        </authorList>
    </citation>
    <scope>NUCLEOTIDE SEQUENCE [LARGE SCALE GENOMIC DNA]</scope>
    <source>
        <strain evidence="5">JCM 18542</strain>
    </source>
</reference>
<dbReference type="HAMAP" id="MF_00630">
    <property type="entry name" value="UPF0232"/>
    <property type="match status" value="1"/>
</dbReference>
<dbReference type="PANTHER" id="PTHR36456:SF1">
    <property type="entry name" value="UPF0232 PROTEIN SCO3875"/>
    <property type="match status" value="1"/>
</dbReference>
<name>A0ABP9C036_9ACTN</name>
<evidence type="ECO:0000256" key="3">
    <source>
        <dbReference type="SAM" id="MobiDB-lite"/>
    </source>
</evidence>
<evidence type="ECO:0000256" key="1">
    <source>
        <dbReference type="ARBA" id="ARBA00006200"/>
    </source>
</evidence>
<feature type="region of interest" description="Disordered" evidence="3">
    <location>
        <begin position="1"/>
        <end position="78"/>
    </location>
</feature>
<dbReference type="Proteomes" id="UP001500839">
    <property type="component" value="Unassembled WGS sequence"/>
</dbReference>
<evidence type="ECO:0000256" key="2">
    <source>
        <dbReference type="HAMAP-Rule" id="MF_00630"/>
    </source>
</evidence>
<dbReference type="RefSeq" id="WP_200171286.1">
    <property type="nucleotide sequence ID" value="NZ_BAABKQ010000001.1"/>
</dbReference>
<feature type="compositionally biased region" description="Basic and acidic residues" evidence="3">
    <location>
        <begin position="26"/>
        <end position="37"/>
    </location>
</feature>
<feature type="region of interest" description="Disordered" evidence="3">
    <location>
        <begin position="167"/>
        <end position="190"/>
    </location>
</feature>
<dbReference type="InterPro" id="IPR007922">
    <property type="entry name" value="DciA-like"/>
</dbReference>
<gene>
    <name evidence="4" type="ORF">GCM10023353_00850</name>
</gene>
<feature type="compositionally biased region" description="Low complexity" evidence="3">
    <location>
        <begin position="8"/>
        <end position="25"/>
    </location>
</feature>